<dbReference type="AlphaFoldDB" id="A0A0D6JK46"/>
<dbReference type="EMBL" id="LN829119">
    <property type="protein sequence ID" value="CPR22057.1"/>
    <property type="molecule type" value="Genomic_DNA"/>
</dbReference>
<proteinExistence type="predicted"/>
<dbReference type="KEGG" id="fiy:BN1229_v1_3490"/>
<feature type="region of interest" description="Disordered" evidence="1">
    <location>
        <begin position="126"/>
        <end position="150"/>
    </location>
</feature>
<evidence type="ECO:0000256" key="1">
    <source>
        <dbReference type="SAM" id="MobiDB-lite"/>
    </source>
</evidence>
<reference evidence="3" key="1">
    <citation type="submission" date="2015-02" db="EMBL/GenBank/DDBJ databases">
        <authorList>
            <person name="Chooi Y.-H."/>
        </authorList>
    </citation>
    <scope>NUCLEOTIDE SEQUENCE [LARGE SCALE GENOMIC DNA]</scope>
    <source>
        <strain evidence="3">strain Y</strain>
    </source>
</reference>
<name>A0A0D6JK46_9HYPH</name>
<evidence type="ECO:0000313" key="3">
    <source>
        <dbReference type="Proteomes" id="UP000033187"/>
    </source>
</evidence>
<keyword evidence="3" id="KW-1185">Reference proteome</keyword>
<sequence>MHRSACNSVILVHTHQRIGDNFSSAPKAEKLKMPPNTAPPIHAVHPRANPSIVQGTLESLRRLIAVWPYDVASGDDPAAMDRLLRQLRKALRAERQRGIAGHWAYDLARHAELLAAYRTLAAAHNAANLRQRPQTKEKRPRFNTRPLPDR</sequence>
<organism evidence="2 3">
    <name type="scientific">Candidatus Filomicrobium marinum</name>
    <dbReference type="NCBI Taxonomy" id="1608628"/>
    <lineage>
        <taxon>Bacteria</taxon>
        <taxon>Pseudomonadati</taxon>
        <taxon>Pseudomonadota</taxon>
        <taxon>Alphaproteobacteria</taxon>
        <taxon>Hyphomicrobiales</taxon>
        <taxon>Hyphomicrobiaceae</taxon>
        <taxon>Filomicrobium</taxon>
    </lineage>
</organism>
<accession>A0A0D6JK46</accession>
<dbReference type="Proteomes" id="UP000033187">
    <property type="component" value="Chromosome 1"/>
</dbReference>
<protein>
    <submittedName>
        <fullName evidence="2">Uncharacterized protein</fullName>
    </submittedName>
</protein>
<gene>
    <name evidence="2" type="ORF">YBN1229_v1_3490</name>
</gene>
<evidence type="ECO:0000313" key="2">
    <source>
        <dbReference type="EMBL" id="CPR22057.1"/>
    </source>
</evidence>